<comment type="caution">
    <text evidence="1">The sequence shown here is derived from an EMBL/GenBank/DDBJ whole genome shotgun (WGS) entry which is preliminary data.</text>
</comment>
<sequence length="1002" mass="109883">MYLMNVPPVAATQTEWRTCGPPGGFSLPLCFNDSDTELSTGGTPISDKVQMIIESFRSTQSSLEMGDEIEGNVLSGQDGHPQVCKVAVGSYVGAKSKTKGPTENPKADVSSPISHESSDSDSDDSVDRGIEEAILEYLKEKDDHKRKAEPCFPFLPSSKIPRKNPPTPEVSKQNSDSNTFLIASNQFPKSVKAEIPTAPAIAPVKKYIKNKASLNDNTVKKLVSEKSTSTKSLIFSKEQIKSSSIGLFSKVKCPVTVKVEEDSYDSSSDDGIEEAIQRYQLEKKEQQNKREAFSPHAFKEDSDSTSDDGIEEAIRCYQLEQLKEKSVLKPFLHKQKTLSKSLIHAVGSTSTENIKKHRLKKKKNRTEKEGKSVQPPPSSAFVPKNTLPDSSKGKGNGLHLFKVENFKEQPVPNPALPKVNTTAELMCAEAILDISKTVIPVPFHHSIGLSSGAPPESSIQSSLTDNCPDEESDGSSIDSEDGIEQEIRKFLEQKAQMNKQLPTSATTQEPPSVNDAEKAKATQVATQKKPSKLSLTQRRKHKEENCSISNMSGAENKVKETSLTSLAPKPIPEHGKEPNPLMFSQRSQMHPIAGLHKTEQSGDKSSSLDSDEDLDTAIKDLLKTKKKSKKKTRDLKRKSRKCLKDEEPMLGNTLQTKKCKPDPISKRSALKKVQKSKDDVKDKSGSSKMNISLHKQTNQNEEHDIHEGETEKLKAEGQDAPSRHNTQTTLEIKEDSSSVDSDDSIEQEIRRFLAEKAKVSTAEKSKDGDASRNGTTTGWTPLQDEDIKQENQLAEIPRKNISPLTGQLPLISQPLPVPHSSQPDISVVGVQSRLSSVQSCSPNLLEPADGAGAARTEQRRPVAGKGDVQGVTPQMEKVRPVLSPSITHSRSESIKWRQSLGLPTTEPRTVSRTPFHITSKISETASASPPFQSGGLIPQITDSSQCLVLCKDQQSALPLLCRNNCKYHIQIPCFKFFILLPGSTQRCPLHGPLRLPTGHSAP</sequence>
<name>A0ACD3QNG2_LARCR</name>
<reference evidence="1" key="1">
    <citation type="submission" date="2018-11" db="EMBL/GenBank/DDBJ databases">
        <title>The sequence and de novo assembly of Larimichthys crocea genome using PacBio and Hi-C technologies.</title>
        <authorList>
            <person name="Xu P."/>
            <person name="Chen B."/>
            <person name="Zhou Z."/>
            <person name="Ke Q."/>
            <person name="Wu Y."/>
            <person name="Bai H."/>
            <person name="Pu F."/>
        </authorList>
    </citation>
    <scope>NUCLEOTIDE SEQUENCE</scope>
    <source>
        <tissue evidence="1">Muscle</tissue>
    </source>
</reference>
<accession>A0ACD3QNG2</accession>
<dbReference type="EMBL" id="CM011690">
    <property type="protein sequence ID" value="TMS08741.1"/>
    <property type="molecule type" value="Genomic_DNA"/>
</dbReference>
<dbReference type="Proteomes" id="UP000793456">
    <property type="component" value="Chromosome XVII"/>
</dbReference>
<keyword evidence="2" id="KW-1185">Reference proteome</keyword>
<evidence type="ECO:0000313" key="1">
    <source>
        <dbReference type="EMBL" id="TMS08741.1"/>
    </source>
</evidence>
<organism evidence="1 2">
    <name type="scientific">Larimichthys crocea</name>
    <name type="common">Large yellow croaker</name>
    <name type="synonym">Pseudosciaena crocea</name>
    <dbReference type="NCBI Taxonomy" id="215358"/>
    <lineage>
        <taxon>Eukaryota</taxon>
        <taxon>Metazoa</taxon>
        <taxon>Chordata</taxon>
        <taxon>Craniata</taxon>
        <taxon>Vertebrata</taxon>
        <taxon>Euteleostomi</taxon>
        <taxon>Actinopterygii</taxon>
        <taxon>Neopterygii</taxon>
        <taxon>Teleostei</taxon>
        <taxon>Neoteleostei</taxon>
        <taxon>Acanthomorphata</taxon>
        <taxon>Eupercaria</taxon>
        <taxon>Sciaenidae</taxon>
        <taxon>Larimichthys</taxon>
    </lineage>
</organism>
<proteinExistence type="predicted"/>
<gene>
    <name evidence="1" type="ORF">E3U43_006224</name>
</gene>
<evidence type="ECO:0000313" key="2">
    <source>
        <dbReference type="Proteomes" id="UP000793456"/>
    </source>
</evidence>
<protein>
    <submittedName>
        <fullName evidence="1">Uncharacterized protein</fullName>
    </submittedName>
</protein>